<accession>A0A7S2S644</accession>
<evidence type="ECO:0008006" key="3">
    <source>
        <dbReference type="Google" id="ProtNLM"/>
    </source>
</evidence>
<keyword evidence="1" id="KW-0732">Signal</keyword>
<dbReference type="EMBL" id="HBHJ01017359">
    <property type="protein sequence ID" value="CAD9690625.1"/>
    <property type="molecule type" value="Transcribed_RNA"/>
</dbReference>
<dbReference type="AlphaFoldDB" id="A0A7S2S644"/>
<gene>
    <name evidence="2" type="ORF">RMAR1173_LOCUS11500</name>
</gene>
<organism evidence="2">
    <name type="scientific">Rhizochromulina marina</name>
    <dbReference type="NCBI Taxonomy" id="1034831"/>
    <lineage>
        <taxon>Eukaryota</taxon>
        <taxon>Sar</taxon>
        <taxon>Stramenopiles</taxon>
        <taxon>Ochrophyta</taxon>
        <taxon>Dictyochophyceae</taxon>
        <taxon>Rhizochromulinales</taxon>
        <taxon>Rhizochromulina</taxon>
    </lineage>
</organism>
<feature type="signal peptide" evidence="1">
    <location>
        <begin position="1"/>
        <end position="25"/>
    </location>
</feature>
<reference evidence="2" key="1">
    <citation type="submission" date="2021-01" db="EMBL/GenBank/DDBJ databases">
        <authorList>
            <person name="Corre E."/>
            <person name="Pelletier E."/>
            <person name="Niang G."/>
            <person name="Scheremetjew M."/>
            <person name="Finn R."/>
            <person name="Kale V."/>
            <person name="Holt S."/>
            <person name="Cochrane G."/>
            <person name="Meng A."/>
            <person name="Brown T."/>
            <person name="Cohen L."/>
        </authorList>
    </citation>
    <scope>NUCLEOTIDE SEQUENCE</scope>
    <source>
        <strain evidence="2">CCMP1243</strain>
    </source>
</reference>
<feature type="chain" id="PRO_5031570032" description="Endonuclease/exonuclease/phosphatase domain-containing protein" evidence="1">
    <location>
        <begin position="26"/>
        <end position="554"/>
    </location>
</feature>
<evidence type="ECO:0000313" key="2">
    <source>
        <dbReference type="EMBL" id="CAD9690625.1"/>
    </source>
</evidence>
<evidence type="ECO:0000256" key="1">
    <source>
        <dbReference type="SAM" id="SignalP"/>
    </source>
</evidence>
<protein>
    <recommendedName>
        <fullName evidence="3">Endonuclease/exonuclease/phosphatase domain-containing protein</fullName>
    </recommendedName>
</protein>
<name>A0A7S2S644_9STRA</name>
<sequence length="554" mass="62676">MGGKAGKYGWKLWLGICAAVFLTWALLPTPSSPQDSPEVMRALTWNMAAINNNPFEYWITSDDKTYNKLMEDVSIFINSPGDKDVRVDAVFTPAMFEDLMREMEQANWGGLTEVRQRWESEYRGRKIISEFIKDPVIGKKRLASMPDRYTNTINTADGKTVMRPTIINCYEGDLGEMNKWWAQWKEFVFHTSVTVESRDGTPQTKAVKDMLSPIKKSKYPAITPEEEAISIPLQTVAGAIFDGILVHMLNQLAPRNWQSLRKEMCDKLNRKKNDRSVDILQTTYKDVDIQFLQEVAGVFINVAQSHDLGRKFFDVYAPEELDGDRDQNSLILLKRGTFTNVREVTAEVYSHFEGNHAGKKLGTSAGDLFVVTCERTKTGEKLLLASFHGDTNGLLTIPVVSAVRDYAMELQRGRKLLFGMDANTYESPKTDQQGVTAFAQFYTSKGINSCYGPTPNPKNYTTFHARTYLQPQLNKAIRFAEKDVKGDKNPKDFIVFFEDDFRVRWTQKDNTGKGKYVEGMVFPTLAFPSDHGITATSLAAGGDTVKSIRRRRNA</sequence>
<proteinExistence type="predicted"/>